<proteinExistence type="predicted"/>
<protein>
    <submittedName>
        <fullName evidence="4">Virulence plasmid 65kDa B family protein</fullName>
    </submittedName>
</protein>
<sequence>MAQPLTEQSNAAAAPLALPKGGGAIRGIGEKFGANPVTGTGSLSIPIPASPGRDGFGPSLTLTYDSGSGNGPFGFGWTLRLASITRRTDRGLPRYRDAAESDVFILADTEDLVPVLTDAGTRFEDRASAPATSSIVTGPGWRACSRGSNGGLGAATAMCIGARFPETTC</sequence>
<evidence type="ECO:0000313" key="5">
    <source>
        <dbReference type="Proteomes" id="UP000189229"/>
    </source>
</evidence>
<dbReference type="GO" id="GO:0005737">
    <property type="term" value="C:cytoplasm"/>
    <property type="evidence" value="ECO:0007669"/>
    <property type="project" value="InterPro"/>
</dbReference>
<dbReference type="Pfam" id="PF03534">
    <property type="entry name" value="SpvB"/>
    <property type="match status" value="1"/>
</dbReference>
<reference evidence="4 5" key="1">
    <citation type="submission" date="2017-02" db="EMBL/GenBank/DDBJ databases">
        <title>Complete genome sequences of Mycobacterium kansasii strains isolated from rhesus macaques.</title>
        <authorList>
            <person name="Panda A."/>
            <person name="Nagaraj S."/>
            <person name="Zhao X."/>
            <person name="Tettelin H."/>
            <person name="Detolla L.J."/>
        </authorList>
    </citation>
    <scope>NUCLEOTIDE SEQUENCE [LARGE SCALE GENOMIC DNA]</scope>
    <source>
        <strain evidence="4 5">11-3813</strain>
    </source>
</reference>
<evidence type="ECO:0000256" key="1">
    <source>
        <dbReference type="ARBA" id="ARBA00004613"/>
    </source>
</evidence>
<evidence type="ECO:0000256" key="2">
    <source>
        <dbReference type="ARBA" id="ARBA00022525"/>
    </source>
</evidence>
<name>A0A1V3XRC7_MYCKA</name>
<dbReference type="AlphaFoldDB" id="A0A1V3XRC7"/>
<comment type="subcellular location">
    <subcellularLocation>
        <location evidence="1">Secreted</location>
    </subcellularLocation>
</comment>
<evidence type="ECO:0000256" key="3">
    <source>
        <dbReference type="ARBA" id="ARBA00023026"/>
    </source>
</evidence>
<accession>A0A1V3XRC7</accession>
<dbReference type="InterPro" id="IPR003284">
    <property type="entry name" value="Sal_SpvB"/>
</dbReference>
<organism evidence="4 5">
    <name type="scientific">Mycobacterium kansasii</name>
    <dbReference type="NCBI Taxonomy" id="1768"/>
    <lineage>
        <taxon>Bacteria</taxon>
        <taxon>Bacillati</taxon>
        <taxon>Actinomycetota</taxon>
        <taxon>Actinomycetes</taxon>
        <taxon>Mycobacteriales</taxon>
        <taxon>Mycobacteriaceae</taxon>
        <taxon>Mycobacterium</taxon>
    </lineage>
</organism>
<comment type="caution">
    <text evidence="4">The sequence shown here is derived from an EMBL/GenBank/DDBJ whole genome shotgun (WGS) entry which is preliminary data.</text>
</comment>
<gene>
    <name evidence="4" type="ORF">BZL30_0863</name>
</gene>
<keyword evidence="2" id="KW-0964">Secreted</keyword>
<dbReference type="EMBL" id="MVBM01000001">
    <property type="protein sequence ID" value="OOK81773.1"/>
    <property type="molecule type" value="Genomic_DNA"/>
</dbReference>
<dbReference type="GO" id="GO:0005576">
    <property type="term" value="C:extracellular region"/>
    <property type="evidence" value="ECO:0007669"/>
    <property type="project" value="UniProtKB-SubCell"/>
</dbReference>
<evidence type="ECO:0000313" key="4">
    <source>
        <dbReference type="EMBL" id="OOK81773.1"/>
    </source>
</evidence>
<dbReference type="Proteomes" id="UP000189229">
    <property type="component" value="Unassembled WGS sequence"/>
</dbReference>
<keyword evidence="3" id="KW-0843">Virulence</keyword>